<protein>
    <recommendedName>
        <fullName evidence="3">Transcription factor Pcc1</fullName>
    </recommendedName>
</protein>
<name>A0A1F2P8H3_9EURY</name>
<dbReference type="Proteomes" id="UP000186940">
    <property type="component" value="Unassembled WGS sequence"/>
</dbReference>
<keyword evidence="2" id="KW-1185">Reference proteome</keyword>
<accession>A0A1F2P8H3</accession>
<dbReference type="AlphaFoldDB" id="A0A1F2P8H3"/>
<evidence type="ECO:0008006" key="3">
    <source>
        <dbReference type="Google" id="ProtNLM"/>
    </source>
</evidence>
<gene>
    <name evidence="1" type="ORF">SCAL_001352</name>
</gene>
<sequence length="72" mass="7888">MKLKIKLTLAERFGRAVSSLEPDNTPNIITSSSEGGITVKFTFDRIASAIASLDDYLSNLRIATEIEELGEE</sequence>
<dbReference type="STRING" id="1838285.SCAL_001352"/>
<evidence type="ECO:0000313" key="1">
    <source>
        <dbReference type="EMBL" id="OFV67434.1"/>
    </source>
</evidence>
<evidence type="ECO:0000313" key="2">
    <source>
        <dbReference type="Proteomes" id="UP000186940"/>
    </source>
</evidence>
<dbReference type="NCBIfam" id="NF011470">
    <property type="entry name" value="PRK14887.1"/>
    <property type="match status" value="1"/>
</dbReference>
<comment type="caution">
    <text evidence="1">The sequence shown here is derived from an EMBL/GenBank/DDBJ whole genome shotgun (WGS) entry which is preliminary data.</text>
</comment>
<dbReference type="EMBL" id="LYOS01000004">
    <property type="protein sequence ID" value="OFV67434.1"/>
    <property type="molecule type" value="Genomic_DNA"/>
</dbReference>
<proteinExistence type="predicted"/>
<organism evidence="1 2">
    <name type="scientific">Candidatus Syntropharchaeum caldarium</name>
    <dbReference type="NCBI Taxonomy" id="1838285"/>
    <lineage>
        <taxon>Archaea</taxon>
        <taxon>Methanobacteriati</taxon>
        <taxon>Methanobacteriota</taxon>
        <taxon>Stenosarchaea group</taxon>
        <taxon>Methanomicrobia</taxon>
        <taxon>Methanosarcinales</taxon>
        <taxon>ANME-2 cluster</taxon>
        <taxon>Candidatus Syntropharchaeum</taxon>
    </lineage>
</organism>
<reference evidence="1" key="1">
    <citation type="submission" date="2016-05" db="EMBL/GenBank/DDBJ databases">
        <title>Microbial consortia oxidize butane by reversing methanogenesis.</title>
        <authorList>
            <person name="Laso-Perez R."/>
            <person name="Richter M."/>
            <person name="Wegener G."/>
            <person name="Musat F."/>
        </authorList>
    </citation>
    <scope>NUCLEOTIDE SEQUENCE [LARGE SCALE GENOMIC DNA]</scope>
    <source>
        <strain evidence="1">BOX2</strain>
    </source>
</reference>